<keyword evidence="2 4" id="KW-0378">Hydrolase</keyword>
<dbReference type="Pfam" id="PF04616">
    <property type="entry name" value="Glyco_hydro_43"/>
    <property type="match status" value="1"/>
</dbReference>
<dbReference type="PANTHER" id="PTHR42812">
    <property type="entry name" value="BETA-XYLOSIDASE"/>
    <property type="match status" value="1"/>
</dbReference>
<accession>A0ABW5TGH3</accession>
<keyword evidence="7" id="KW-1185">Reference proteome</keyword>
<dbReference type="InterPro" id="IPR006710">
    <property type="entry name" value="Glyco_hydro_43"/>
</dbReference>
<gene>
    <name evidence="6" type="ORF">ACFSR0_03005</name>
</gene>
<dbReference type="RefSeq" id="WP_379979772.1">
    <property type="nucleotide sequence ID" value="NZ_JBHUMO010000015.1"/>
</dbReference>
<dbReference type="Proteomes" id="UP001597427">
    <property type="component" value="Unassembled WGS sequence"/>
</dbReference>
<evidence type="ECO:0000256" key="3">
    <source>
        <dbReference type="ARBA" id="ARBA00023295"/>
    </source>
</evidence>
<proteinExistence type="inferred from homology"/>
<dbReference type="CDD" id="cd09000">
    <property type="entry name" value="GH43_SXA-like"/>
    <property type="match status" value="1"/>
</dbReference>
<comment type="similarity">
    <text evidence="1 4">Belongs to the glycosyl hydrolase 43 family.</text>
</comment>
<dbReference type="Pfam" id="PF17851">
    <property type="entry name" value="GH43_C2"/>
    <property type="match status" value="1"/>
</dbReference>
<dbReference type="SUPFAM" id="SSF75005">
    <property type="entry name" value="Arabinanase/levansucrase/invertase"/>
    <property type="match status" value="1"/>
</dbReference>
<dbReference type="SUPFAM" id="SSF49899">
    <property type="entry name" value="Concanavalin A-like lectins/glucanases"/>
    <property type="match status" value="1"/>
</dbReference>
<dbReference type="Gene3D" id="2.60.120.200">
    <property type="match status" value="1"/>
</dbReference>
<evidence type="ECO:0000256" key="2">
    <source>
        <dbReference type="ARBA" id="ARBA00022801"/>
    </source>
</evidence>
<evidence type="ECO:0000313" key="6">
    <source>
        <dbReference type="EMBL" id="MFD2728407.1"/>
    </source>
</evidence>
<comment type="caution">
    <text evidence="6">The sequence shown here is derived from an EMBL/GenBank/DDBJ whole genome shotgun (WGS) entry which is preliminary data.</text>
</comment>
<feature type="domain" description="Beta-xylosidase C-terminal Concanavalin A-like" evidence="5">
    <location>
        <begin position="327"/>
        <end position="527"/>
    </location>
</feature>
<organism evidence="6 7">
    <name type="scientific">Enterococcus camelliae</name>
    <dbReference type="NCBI Taxonomy" id="453959"/>
    <lineage>
        <taxon>Bacteria</taxon>
        <taxon>Bacillati</taxon>
        <taxon>Bacillota</taxon>
        <taxon>Bacilli</taxon>
        <taxon>Lactobacillales</taxon>
        <taxon>Enterococcaceae</taxon>
        <taxon>Enterococcus</taxon>
    </lineage>
</organism>
<dbReference type="InterPro" id="IPR041542">
    <property type="entry name" value="GH43_C2"/>
</dbReference>
<dbReference type="InterPro" id="IPR023296">
    <property type="entry name" value="Glyco_hydro_beta-prop_sf"/>
</dbReference>
<dbReference type="InterPro" id="IPR013320">
    <property type="entry name" value="ConA-like_dom_sf"/>
</dbReference>
<sequence length="535" mass="61917">MGKKLVNPVLRGFHPDASILKVGLDYYMATSTFEWMPGIDIYHSRDLVNWRHVASPIQTCFQLDFKGNYNSGSLWAPHLSYSEGYFWLVVTDVKTNTAFKDTLNYLFVSKDITGDWGEPLFLHASGFDPAFFHDDDGKHYLVSMLYDHRLDYERFSGLVMQEFDWHKKELVGKRQRFFKGTDLGVCEGPQLVKKDGWYYLLAAAGGTGYSHAATVSRSKYLEGPYELSPWHPFLTTKDDPDNPLQKSGHACFIEVQADEWYIAHICSRPLQKRGNCPLGRETSLQKIVWENGWPHLANGSHHPDLYVEKPSIAKQIAQKMDFSETVRFTNQDLPASFKSLRMPINRPEISLTDCPGHLRLYGRQSISSLHEQTLLARRWQHFNFIAETEMVFQPANFQQMAGLVLFYDTDNWVYLHVSFDDNQEKKYIQLEENFQNKFHYASDRIYIEKETPLILRVEVTKEVAQFSFKYPEKQSFQLVGSKLRIDGLSDDAIKSGGKLAFTGEMVGICAQDMYDHKSHADFSYFSYLEKHREKE</sequence>
<dbReference type="InterPro" id="IPR051795">
    <property type="entry name" value="Glycosyl_Hydrlase_43"/>
</dbReference>
<dbReference type="PANTHER" id="PTHR42812:SF12">
    <property type="entry name" value="BETA-XYLOSIDASE-RELATED"/>
    <property type="match status" value="1"/>
</dbReference>
<keyword evidence="3 4" id="KW-0326">Glycosidase</keyword>
<evidence type="ECO:0000256" key="4">
    <source>
        <dbReference type="RuleBase" id="RU361187"/>
    </source>
</evidence>
<protein>
    <submittedName>
        <fullName evidence="6">Glycoside hydrolase family 43 protein</fullName>
    </submittedName>
</protein>
<evidence type="ECO:0000259" key="5">
    <source>
        <dbReference type="Pfam" id="PF17851"/>
    </source>
</evidence>
<reference evidence="7" key="1">
    <citation type="journal article" date="2019" name="Int. J. Syst. Evol. Microbiol.">
        <title>The Global Catalogue of Microorganisms (GCM) 10K type strain sequencing project: providing services to taxonomists for standard genome sequencing and annotation.</title>
        <authorList>
            <consortium name="The Broad Institute Genomics Platform"/>
            <consortium name="The Broad Institute Genome Sequencing Center for Infectious Disease"/>
            <person name="Wu L."/>
            <person name="Ma J."/>
        </authorList>
    </citation>
    <scope>NUCLEOTIDE SEQUENCE [LARGE SCALE GENOMIC DNA]</scope>
    <source>
        <strain evidence="7">TISTR 932</strain>
    </source>
</reference>
<evidence type="ECO:0000313" key="7">
    <source>
        <dbReference type="Proteomes" id="UP001597427"/>
    </source>
</evidence>
<name>A0ABW5TGH3_9ENTE</name>
<dbReference type="GO" id="GO:0016787">
    <property type="term" value="F:hydrolase activity"/>
    <property type="evidence" value="ECO:0007669"/>
    <property type="project" value="UniProtKB-KW"/>
</dbReference>
<dbReference type="EMBL" id="JBHUMO010000015">
    <property type="protein sequence ID" value="MFD2728407.1"/>
    <property type="molecule type" value="Genomic_DNA"/>
</dbReference>
<evidence type="ECO:0000256" key="1">
    <source>
        <dbReference type="ARBA" id="ARBA00009865"/>
    </source>
</evidence>
<dbReference type="Gene3D" id="2.115.10.20">
    <property type="entry name" value="Glycosyl hydrolase domain, family 43"/>
    <property type="match status" value="1"/>
</dbReference>